<dbReference type="Proteomes" id="UP001215598">
    <property type="component" value="Unassembled WGS sequence"/>
</dbReference>
<dbReference type="AlphaFoldDB" id="A0AAD7KEV7"/>
<protein>
    <recommendedName>
        <fullName evidence="2">Nephrocystin 3-like N-terminal domain-containing protein</fullName>
    </recommendedName>
</protein>
<feature type="domain" description="Nephrocystin 3-like N-terminal" evidence="2">
    <location>
        <begin position="6"/>
        <end position="161"/>
    </location>
</feature>
<proteinExistence type="predicted"/>
<sequence>MLNKLYNWCTNGNTEHPICWLHGPAGAGKSAIMQTLSRRLQDAGRLGGAFFFKRHHPTRGNAKVLFATLAYQLVLNNQDLKHPISENVEIDPSIVAREMKVQLHKLIIEPCQSLANSRPAILLLDGLDECQDERTQQEILRLIGNAVAQCPTEIRTIVASRPETHIREVVEESLFDGLINSTNVEQSFDDVRTYLRDEFARIHNEHRDTMARVPHPWPSSDVLHSLVRKSSGYFVYASTVIKFVDDPYSRPNEQLEIVQNLTPTQYDAPFEALDNLYHEILSGVRPRFQSRLLCILQCVAWGFSLRPVHIDYILGLQPGDTKLILRGLHSVLKVPHNNGWISFHHASFPDFLDTQERSLSFHLGFETQMKVAQAVLTAASDESTPRPESPYPWVTRFLTRYITFVPHSPELIPCVQRISLDFIWMDQDNSPYKDSRVAAEVLQLVTAILTWLKAINPPPGTLIQRWKTYYLTSLWEAMQVRRVVVFTQSLFSLSPEMLHKLQIKMARLLPLPLAKYQQLAVQSPRCTRILQAMWLLDSCGIRVGHLSLSHIRFLLDETWDEIINTISLLHATTYTANKSFPATKAAMIAILSHSLELRPASGSTLFCDLVHRCFRLVQSDMLSAVQDSHNAYHSQRCQVGPDLRSCWGIIIRYSPQPNPELLRLLHEFNPPWDHFSEANVYRYYLHPRHFHNVLQWLKAHAAPPMELISHWQNHLEKINGQGGWRERTLICALTSYTLIRKK</sequence>
<evidence type="ECO:0000313" key="4">
    <source>
        <dbReference type="Proteomes" id="UP001215598"/>
    </source>
</evidence>
<dbReference type="InterPro" id="IPR027417">
    <property type="entry name" value="P-loop_NTPase"/>
</dbReference>
<name>A0AAD7KEV7_9AGAR</name>
<organism evidence="3 4">
    <name type="scientific">Mycena metata</name>
    <dbReference type="NCBI Taxonomy" id="1033252"/>
    <lineage>
        <taxon>Eukaryota</taxon>
        <taxon>Fungi</taxon>
        <taxon>Dikarya</taxon>
        <taxon>Basidiomycota</taxon>
        <taxon>Agaricomycotina</taxon>
        <taxon>Agaricomycetes</taxon>
        <taxon>Agaricomycetidae</taxon>
        <taxon>Agaricales</taxon>
        <taxon>Marasmiineae</taxon>
        <taxon>Mycenaceae</taxon>
        <taxon>Mycena</taxon>
    </lineage>
</organism>
<keyword evidence="1" id="KW-0677">Repeat</keyword>
<dbReference type="InterPro" id="IPR056884">
    <property type="entry name" value="NPHP3-like_N"/>
</dbReference>
<evidence type="ECO:0000256" key="1">
    <source>
        <dbReference type="ARBA" id="ARBA00022737"/>
    </source>
</evidence>
<dbReference type="EMBL" id="JARKIB010000002">
    <property type="protein sequence ID" value="KAJ7784266.1"/>
    <property type="molecule type" value="Genomic_DNA"/>
</dbReference>
<gene>
    <name evidence="3" type="ORF">B0H16DRAFT_1491870</name>
</gene>
<dbReference type="Gene3D" id="3.40.50.300">
    <property type="entry name" value="P-loop containing nucleotide triphosphate hydrolases"/>
    <property type="match status" value="1"/>
</dbReference>
<accession>A0AAD7KEV7</accession>
<comment type="caution">
    <text evidence="3">The sequence shown here is derived from an EMBL/GenBank/DDBJ whole genome shotgun (WGS) entry which is preliminary data.</text>
</comment>
<dbReference type="SUPFAM" id="SSF52540">
    <property type="entry name" value="P-loop containing nucleoside triphosphate hydrolases"/>
    <property type="match status" value="1"/>
</dbReference>
<evidence type="ECO:0000313" key="3">
    <source>
        <dbReference type="EMBL" id="KAJ7784266.1"/>
    </source>
</evidence>
<reference evidence="3" key="1">
    <citation type="submission" date="2023-03" db="EMBL/GenBank/DDBJ databases">
        <title>Massive genome expansion in bonnet fungi (Mycena s.s.) driven by repeated elements and novel gene families across ecological guilds.</title>
        <authorList>
            <consortium name="Lawrence Berkeley National Laboratory"/>
            <person name="Harder C.B."/>
            <person name="Miyauchi S."/>
            <person name="Viragh M."/>
            <person name="Kuo A."/>
            <person name="Thoen E."/>
            <person name="Andreopoulos B."/>
            <person name="Lu D."/>
            <person name="Skrede I."/>
            <person name="Drula E."/>
            <person name="Henrissat B."/>
            <person name="Morin E."/>
            <person name="Kohler A."/>
            <person name="Barry K."/>
            <person name="LaButti K."/>
            <person name="Morin E."/>
            <person name="Salamov A."/>
            <person name="Lipzen A."/>
            <person name="Mereny Z."/>
            <person name="Hegedus B."/>
            <person name="Baldrian P."/>
            <person name="Stursova M."/>
            <person name="Weitz H."/>
            <person name="Taylor A."/>
            <person name="Grigoriev I.V."/>
            <person name="Nagy L.G."/>
            <person name="Martin F."/>
            <person name="Kauserud H."/>
        </authorList>
    </citation>
    <scope>NUCLEOTIDE SEQUENCE</scope>
    <source>
        <strain evidence="3">CBHHK182m</strain>
    </source>
</reference>
<dbReference type="Pfam" id="PF24883">
    <property type="entry name" value="NPHP3_N"/>
    <property type="match status" value="1"/>
</dbReference>
<evidence type="ECO:0000259" key="2">
    <source>
        <dbReference type="Pfam" id="PF24883"/>
    </source>
</evidence>
<dbReference type="PANTHER" id="PTHR10039:SF17">
    <property type="entry name" value="FUNGAL STAND N-TERMINAL GOODBYE DOMAIN-CONTAINING PROTEIN-RELATED"/>
    <property type="match status" value="1"/>
</dbReference>
<keyword evidence="4" id="KW-1185">Reference proteome</keyword>
<dbReference type="PANTHER" id="PTHR10039">
    <property type="entry name" value="AMELOGENIN"/>
    <property type="match status" value="1"/>
</dbReference>